<dbReference type="AlphaFoldDB" id="A0A6C2YJ04"/>
<dbReference type="EMBL" id="LR593887">
    <property type="protein sequence ID" value="VTR97555.1"/>
    <property type="molecule type" value="Genomic_DNA"/>
</dbReference>
<dbReference type="InterPro" id="IPR035900">
    <property type="entry name" value="Colicin_E_sf"/>
</dbReference>
<sequence length="139" mass="15462">MIRETPGRQELIDLVDEYRDPSSRGRREPLAERLTGHLPGTDVLNLCQSDLPSETIVDFCLGFEGAKKVLDRAGMLELVKSIRSPQLTSEADDMLMLETFIFNCRHPAGTDLIYYPDEVFGEGVTATDEMIVDRALAGS</sequence>
<organism evidence="1">
    <name type="scientific">Tuwongella immobilis</name>
    <dbReference type="NCBI Taxonomy" id="692036"/>
    <lineage>
        <taxon>Bacteria</taxon>
        <taxon>Pseudomonadati</taxon>
        <taxon>Planctomycetota</taxon>
        <taxon>Planctomycetia</taxon>
        <taxon>Gemmatales</taxon>
        <taxon>Gemmataceae</taxon>
        <taxon>Tuwongella</taxon>
    </lineage>
</organism>
<evidence type="ECO:0000313" key="2">
    <source>
        <dbReference type="Proteomes" id="UP000464378"/>
    </source>
</evidence>
<dbReference type="KEGG" id="tim:GMBLW1_28950"/>
<name>A0A6C2YJ04_9BACT</name>
<reference evidence="1" key="1">
    <citation type="submission" date="2019-04" db="EMBL/GenBank/DDBJ databases">
        <authorList>
            <consortium name="Science for Life Laboratories"/>
        </authorList>
    </citation>
    <scope>NUCLEOTIDE SEQUENCE</scope>
    <source>
        <strain evidence="1">MBLW1</strain>
    </source>
</reference>
<dbReference type="InParanoid" id="A0A6C2YJ04"/>
<dbReference type="RefSeq" id="WP_162656294.1">
    <property type="nucleotide sequence ID" value="NZ_LR593887.1"/>
</dbReference>
<proteinExistence type="predicted"/>
<evidence type="ECO:0000313" key="1">
    <source>
        <dbReference type="EMBL" id="VIP01065.1"/>
    </source>
</evidence>
<keyword evidence="2" id="KW-1185">Reference proteome</keyword>
<dbReference type="Proteomes" id="UP000464378">
    <property type="component" value="Chromosome"/>
</dbReference>
<gene>
    <name evidence="1" type="ORF">GMBLW1_28950</name>
</gene>
<accession>A0A6C2YJ04</accession>
<dbReference type="EMBL" id="LR586016">
    <property type="protein sequence ID" value="VIP01065.1"/>
    <property type="molecule type" value="Genomic_DNA"/>
</dbReference>
<dbReference type="Gene3D" id="1.10.1200.20">
    <property type="entry name" value="Colicin E immunity protein"/>
    <property type="match status" value="1"/>
</dbReference>
<dbReference type="SUPFAM" id="SSF47345">
    <property type="entry name" value="Colicin E immunity proteins"/>
    <property type="match status" value="1"/>
</dbReference>
<protein>
    <submittedName>
        <fullName evidence="1">Colicin immunity protein:: Colicin_Pyocin</fullName>
    </submittedName>
</protein>